<dbReference type="Gene3D" id="2.60.40.790">
    <property type="match status" value="1"/>
</dbReference>
<reference evidence="6 7" key="1">
    <citation type="journal article" date="2016" name="Nat. Commun.">
        <title>Thousands of microbial genomes shed light on interconnected biogeochemical processes in an aquifer system.</title>
        <authorList>
            <person name="Anantharaman K."/>
            <person name="Brown C.T."/>
            <person name="Hug L.A."/>
            <person name="Sharon I."/>
            <person name="Castelle C.J."/>
            <person name="Probst A.J."/>
            <person name="Thomas B.C."/>
            <person name="Singh A."/>
            <person name="Wilkins M.J."/>
            <person name="Karaoz U."/>
            <person name="Brodie E.L."/>
            <person name="Williams K.H."/>
            <person name="Hubbard S.S."/>
            <person name="Banfield J.F."/>
        </authorList>
    </citation>
    <scope>NUCLEOTIDE SEQUENCE [LARGE SCALE GENOMIC DNA]</scope>
</reference>
<name>A0A1F6TQM7_9PROT</name>
<evidence type="ECO:0000256" key="3">
    <source>
        <dbReference type="SAM" id="MobiDB-lite"/>
    </source>
</evidence>
<dbReference type="Proteomes" id="UP000178885">
    <property type="component" value="Unassembled WGS sequence"/>
</dbReference>
<dbReference type="STRING" id="1817760.A2151_01675"/>
<organism evidence="6 7">
    <name type="scientific">Candidatus Muproteobacteria bacterium RBG_16_65_34</name>
    <dbReference type="NCBI Taxonomy" id="1817760"/>
    <lineage>
        <taxon>Bacteria</taxon>
        <taxon>Pseudomonadati</taxon>
        <taxon>Pseudomonadota</taxon>
        <taxon>Candidatus Muproteobacteria</taxon>
    </lineage>
</organism>
<dbReference type="InterPro" id="IPR008978">
    <property type="entry name" value="HSP20-like_chaperone"/>
</dbReference>
<evidence type="ECO:0000313" key="6">
    <source>
        <dbReference type="EMBL" id="OGI47431.1"/>
    </source>
</evidence>
<comment type="caution">
    <text evidence="6">The sequence shown here is derived from an EMBL/GenBank/DDBJ whole genome shotgun (WGS) entry which is preliminary data.</text>
</comment>
<proteinExistence type="inferred from homology"/>
<evidence type="ECO:0000256" key="1">
    <source>
        <dbReference type="PROSITE-ProRule" id="PRU00285"/>
    </source>
</evidence>
<dbReference type="Pfam" id="PF00011">
    <property type="entry name" value="HSP20"/>
    <property type="match status" value="1"/>
</dbReference>
<evidence type="ECO:0000259" key="4">
    <source>
        <dbReference type="PROSITE" id="PS01031"/>
    </source>
</evidence>
<evidence type="ECO:0000256" key="2">
    <source>
        <dbReference type="RuleBase" id="RU003616"/>
    </source>
</evidence>
<evidence type="ECO:0000259" key="5">
    <source>
        <dbReference type="PROSITE" id="PS51203"/>
    </source>
</evidence>
<dbReference type="PANTHER" id="PTHR11527">
    <property type="entry name" value="HEAT-SHOCK PROTEIN 20 FAMILY MEMBER"/>
    <property type="match status" value="1"/>
</dbReference>
<feature type="domain" description="SHSP" evidence="4">
    <location>
        <begin position="59"/>
        <end position="169"/>
    </location>
</feature>
<dbReference type="CDD" id="cd06464">
    <property type="entry name" value="ACD_sHsps-like"/>
    <property type="match status" value="1"/>
</dbReference>
<dbReference type="EMBL" id="MFSU01000056">
    <property type="protein sequence ID" value="OGI47431.1"/>
    <property type="molecule type" value="Genomic_DNA"/>
</dbReference>
<sequence length="169" mass="19222">MASETKETAPAKGREIQKTTPARALAPFEEMDRMFESFFRHGGIRPWRFEWPSFPELARPLEGIAPKIDVIDRESEILVRAEIPGVDKKDLEVSVSENTLTLKGETRREEKEERGDYHRHEISVGAFARTVALPAEVDGDKAKAAFKDGILEVTLPKREQARRHSIKLE</sequence>
<dbReference type="AlphaFoldDB" id="A0A1F6TQM7"/>
<dbReference type="InterPro" id="IPR007052">
    <property type="entry name" value="CS_dom"/>
</dbReference>
<comment type="similarity">
    <text evidence="1 2">Belongs to the small heat shock protein (HSP20) family.</text>
</comment>
<feature type="region of interest" description="Disordered" evidence="3">
    <location>
        <begin position="1"/>
        <end position="20"/>
    </location>
</feature>
<dbReference type="PROSITE" id="PS01031">
    <property type="entry name" value="SHSP"/>
    <property type="match status" value="1"/>
</dbReference>
<accession>A0A1F6TQM7</accession>
<feature type="compositionally biased region" description="Basic and acidic residues" evidence="3">
    <location>
        <begin position="1"/>
        <end position="17"/>
    </location>
</feature>
<feature type="domain" description="CS" evidence="5">
    <location>
        <begin position="63"/>
        <end position="169"/>
    </location>
</feature>
<dbReference type="SUPFAM" id="SSF49764">
    <property type="entry name" value="HSP20-like chaperones"/>
    <property type="match status" value="1"/>
</dbReference>
<dbReference type="PROSITE" id="PS51203">
    <property type="entry name" value="CS"/>
    <property type="match status" value="1"/>
</dbReference>
<protein>
    <submittedName>
        <fullName evidence="6">Heat-shock protein Hsp20</fullName>
    </submittedName>
</protein>
<dbReference type="InterPro" id="IPR031107">
    <property type="entry name" value="Small_HSP"/>
</dbReference>
<dbReference type="InterPro" id="IPR002068">
    <property type="entry name" value="A-crystallin/Hsp20_dom"/>
</dbReference>
<evidence type="ECO:0000313" key="7">
    <source>
        <dbReference type="Proteomes" id="UP000178885"/>
    </source>
</evidence>
<gene>
    <name evidence="6" type="ORF">A2151_01675</name>
</gene>